<dbReference type="GO" id="GO:0003746">
    <property type="term" value="F:translation elongation factor activity"/>
    <property type="evidence" value="ECO:0007669"/>
    <property type="project" value="UniProtKB-KW"/>
</dbReference>
<keyword evidence="1" id="KW-0648">Protein biosynthesis</keyword>
<keyword evidence="2" id="KW-1185">Reference proteome</keyword>
<accession>A0A5A7QMQ9</accession>
<proteinExistence type="predicted"/>
<protein>
    <submittedName>
        <fullName evidence="1">Elongation factor Tu</fullName>
    </submittedName>
</protein>
<comment type="caution">
    <text evidence="1">The sequence shown here is derived from an EMBL/GenBank/DDBJ whole genome shotgun (WGS) entry which is preliminary data.</text>
</comment>
<name>A0A5A7QMQ9_STRAF</name>
<reference evidence="2" key="1">
    <citation type="journal article" date="2019" name="Curr. Biol.">
        <title>Genome Sequence of Striga asiatica Provides Insight into the Evolution of Plant Parasitism.</title>
        <authorList>
            <person name="Yoshida S."/>
            <person name="Kim S."/>
            <person name="Wafula E.K."/>
            <person name="Tanskanen J."/>
            <person name="Kim Y.M."/>
            <person name="Honaas L."/>
            <person name="Yang Z."/>
            <person name="Spallek T."/>
            <person name="Conn C.E."/>
            <person name="Ichihashi Y."/>
            <person name="Cheong K."/>
            <person name="Cui S."/>
            <person name="Der J.P."/>
            <person name="Gundlach H."/>
            <person name="Jiao Y."/>
            <person name="Hori C."/>
            <person name="Ishida J.K."/>
            <person name="Kasahara H."/>
            <person name="Kiba T."/>
            <person name="Kim M.S."/>
            <person name="Koo N."/>
            <person name="Laohavisit A."/>
            <person name="Lee Y.H."/>
            <person name="Lumba S."/>
            <person name="McCourt P."/>
            <person name="Mortimer J.C."/>
            <person name="Mutuku J.M."/>
            <person name="Nomura T."/>
            <person name="Sasaki-Sekimoto Y."/>
            <person name="Seto Y."/>
            <person name="Wang Y."/>
            <person name="Wakatake T."/>
            <person name="Sakakibara H."/>
            <person name="Demura T."/>
            <person name="Yamaguchi S."/>
            <person name="Yoneyama K."/>
            <person name="Manabe R.I."/>
            <person name="Nelson D.C."/>
            <person name="Schulman A.H."/>
            <person name="Timko M.P."/>
            <person name="dePamphilis C.W."/>
            <person name="Choi D."/>
            <person name="Shirasu K."/>
        </authorList>
    </citation>
    <scope>NUCLEOTIDE SEQUENCE [LARGE SCALE GENOMIC DNA]</scope>
    <source>
        <strain evidence="2">cv. UVA1</strain>
    </source>
</reference>
<organism evidence="1 2">
    <name type="scientific">Striga asiatica</name>
    <name type="common">Asiatic witchweed</name>
    <name type="synonym">Buchnera asiatica</name>
    <dbReference type="NCBI Taxonomy" id="4170"/>
    <lineage>
        <taxon>Eukaryota</taxon>
        <taxon>Viridiplantae</taxon>
        <taxon>Streptophyta</taxon>
        <taxon>Embryophyta</taxon>
        <taxon>Tracheophyta</taxon>
        <taxon>Spermatophyta</taxon>
        <taxon>Magnoliopsida</taxon>
        <taxon>eudicotyledons</taxon>
        <taxon>Gunneridae</taxon>
        <taxon>Pentapetalae</taxon>
        <taxon>asterids</taxon>
        <taxon>lamiids</taxon>
        <taxon>Lamiales</taxon>
        <taxon>Orobanchaceae</taxon>
        <taxon>Buchnereae</taxon>
        <taxon>Striga</taxon>
    </lineage>
</organism>
<dbReference type="Proteomes" id="UP000325081">
    <property type="component" value="Unassembled WGS sequence"/>
</dbReference>
<sequence>METGIGPASRLLLKSRSERFFKLEKLSGTVPFRKLLDKSSAIDNVSRKRTSELIIPEVEMLQLRRPRRRDITGKRVVLKSKVEQRWGLSKGGITPDKELLARSIVCRRGGRASEEGIEPENLLLNNCNPLSVGIKPREVGIAPPI</sequence>
<keyword evidence="1" id="KW-0251">Elongation factor</keyword>
<dbReference type="EMBL" id="BKCP01007593">
    <property type="protein sequence ID" value="GER46504.1"/>
    <property type="molecule type" value="Genomic_DNA"/>
</dbReference>
<dbReference type="AlphaFoldDB" id="A0A5A7QMQ9"/>
<evidence type="ECO:0000313" key="1">
    <source>
        <dbReference type="EMBL" id="GER46504.1"/>
    </source>
</evidence>
<evidence type="ECO:0000313" key="2">
    <source>
        <dbReference type="Proteomes" id="UP000325081"/>
    </source>
</evidence>
<gene>
    <name evidence="1" type="ORF">STAS_23552</name>
</gene>